<name>A0A2G9U100_TELCI</name>
<dbReference type="GO" id="GO:0016236">
    <property type="term" value="P:macroautophagy"/>
    <property type="evidence" value="ECO:0007669"/>
    <property type="project" value="TreeGrafter"/>
</dbReference>
<dbReference type="PANTHER" id="PTHR12616">
    <property type="entry name" value="VACUOLAR PROTEIN SORTING VPS41"/>
    <property type="match status" value="1"/>
</dbReference>
<organism evidence="1 2">
    <name type="scientific">Teladorsagia circumcincta</name>
    <name type="common">Brown stomach worm</name>
    <name type="synonym">Ostertagia circumcincta</name>
    <dbReference type="NCBI Taxonomy" id="45464"/>
    <lineage>
        <taxon>Eukaryota</taxon>
        <taxon>Metazoa</taxon>
        <taxon>Ecdysozoa</taxon>
        <taxon>Nematoda</taxon>
        <taxon>Chromadorea</taxon>
        <taxon>Rhabditida</taxon>
        <taxon>Rhabditina</taxon>
        <taxon>Rhabditomorpha</taxon>
        <taxon>Strongyloidea</taxon>
        <taxon>Trichostrongylidae</taxon>
        <taxon>Teladorsagia</taxon>
    </lineage>
</organism>
<sequence length="146" mass="16428">MVRKYNQLDKAVEYCQEHDDPDLWTRLIEEVMKTPSHVAQLLHHTGSNVDPLRVIQKIPSTMSVPGLRNALVSVLRNYEAHVELQQGCHESTRGDVRELLMAYLKTQALAIPVGARCSTCRERETGKALGTDINATMNTSIDYARP</sequence>
<dbReference type="AlphaFoldDB" id="A0A2G9U100"/>
<dbReference type="GO" id="GO:0009267">
    <property type="term" value="P:cellular response to starvation"/>
    <property type="evidence" value="ECO:0007669"/>
    <property type="project" value="TreeGrafter"/>
</dbReference>
<dbReference type="InterPro" id="IPR045111">
    <property type="entry name" value="Vps41/Vps8"/>
</dbReference>
<keyword evidence="2" id="KW-1185">Reference proteome</keyword>
<dbReference type="GO" id="GO:0005770">
    <property type="term" value="C:late endosome"/>
    <property type="evidence" value="ECO:0007669"/>
    <property type="project" value="TreeGrafter"/>
</dbReference>
<dbReference type="EMBL" id="KZ350415">
    <property type="protein sequence ID" value="PIO63897.1"/>
    <property type="molecule type" value="Genomic_DNA"/>
</dbReference>
<proteinExistence type="predicted"/>
<dbReference type="Pfam" id="PF23556">
    <property type="entry name" value="TPR_Vps41"/>
    <property type="match status" value="1"/>
</dbReference>
<dbReference type="GO" id="GO:0034058">
    <property type="term" value="P:endosomal vesicle fusion"/>
    <property type="evidence" value="ECO:0007669"/>
    <property type="project" value="TreeGrafter"/>
</dbReference>
<dbReference type="GO" id="GO:0030897">
    <property type="term" value="C:HOPS complex"/>
    <property type="evidence" value="ECO:0007669"/>
    <property type="project" value="TreeGrafter"/>
</dbReference>
<dbReference type="Proteomes" id="UP000230423">
    <property type="component" value="Unassembled WGS sequence"/>
</dbReference>
<dbReference type="Gene3D" id="1.25.40.10">
    <property type="entry name" value="Tetratricopeptide repeat domain"/>
    <property type="match status" value="1"/>
</dbReference>
<protein>
    <submittedName>
        <fullName evidence="1">Uncharacterized protein</fullName>
    </submittedName>
</protein>
<evidence type="ECO:0000313" key="2">
    <source>
        <dbReference type="Proteomes" id="UP000230423"/>
    </source>
</evidence>
<gene>
    <name evidence="1" type="ORF">TELCIR_14489</name>
</gene>
<dbReference type="PANTHER" id="PTHR12616:SF1">
    <property type="entry name" value="VACUOLAR PROTEIN SORTING-ASSOCIATED PROTEIN 41 HOMOLOG"/>
    <property type="match status" value="1"/>
</dbReference>
<dbReference type="OrthoDB" id="244107at2759"/>
<evidence type="ECO:0000313" key="1">
    <source>
        <dbReference type="EMBL" id="PIO63897.1"/>
    </source>
</evidence>
<reference evidence="1 2" key="1">
    <citation type="submission" date="2015-09" db="EMBL/GenBank/DDBJ databases">
        <title>Draft genome of the parasitic nematode Teladorsagia circumcincta isolate WARC Sus (inbred).</title>
        <authorList>
            <person name="Mitreva M."/>
        </authorList>
    </citation>
    <scope>NUCLEOTIDE SEQUENCE [LARGE SCALE GENOMIC DNA]</scope>
    <source>
        <strain evidence="1 2">S</strain>
    </source>
</reference>
<dbReference type="GO" id="GO:0006623">
    <property type="term" value="P:protein targeting to vacuole"/>
    <property type="evidence" value="ECO:0007669"/>
    <property type="project" value="InterPro"/>
</dbReference>
<accession>A0A2G9U100</accession>
<dbReference type="InterPro" id="IPR011990">
    <property type="entry name" value="TPR-like_helical_dom_sf"/>
</dbReference>